<dbReference type="GO" id="GO:0004519">
    <property type="term" value="F:endonuclease activity"/>
    <property type="evidence" value="ECO:0007669"/>
    <property type="project" value="UniProtKB-KW"/>
</dbReference>
<reference evidence="1 2" key="1">
    <citation type="submission" date="2020-04" db="EMBL/GenBank/DDBJ databases">
        <title>Genome sequencing of novel species.</title>
        <authorList>
            <person name="Heo J."/>
            <person name="Kim S.-J."/>
            <person name="Kim J.-S."/>
            <person name="Hong S.-B."/>
            <person name="Kwon S.-W."/>
        </authorList>
    </citation>
    <scope>NUCLEOTIDE SEQUENCE [LARGE SCALE GENOMIC DNA]</scope>
    <source>
        <strain evidence="1 2">MFER-1</strain>
    </source>
</reference>
<dbReference type="KEGG" id="cheb:HH215_35010"/>
<keyword evidence="1" id="KW-0378">Hydrolase</keyword>
<evidence type="ECO:0000313" key="2">
    <source>
        <dbReference type="Proteomes" id="UP000502248"/>
    </source>
</evidence>
<keyword evidence="1" id="KW-0255">Endonuclease</keyword>
<gene>
    <name evidence="1" type="ORF">HH215_35010</name>
</gene>
<dbReference type="EMBL" id="CP051680">
    <property type="protein sequence ID" value="QJD87892.1"/>
    <property type="molecule type" value="Genomic_DNA"/>
</dbReference>
<keyword evidence="1" id="KW-0540">Nuclease</keyword>
<evidence type="ECO:0000313" key="1">
    <source>
        <dbReference type="EMBL" id="QJD87892.1"/>
    </source>
</evidence>
<sequence length="227" mass="26270">MARHSVLQAFYVSKVWRDFRMTLILERGLRCEHCGEMVTVAKELTAHHEIELTPDNVHDHMISLNPKLVKLVHHRCHNVIHGRFGAKRGRSVYLVYGPPLAGKKTFVTEQMMRGDLVVDMDRLFEAVSFQPSYDKPDNLLSNVMGVHNLLLDNVKTRMGKWGNAWVIGGYADKFKRERTADMIGAELVFIDASQDECLARLEADSMRMHYVSDWRGYICKWFEQYQA</sequence>
<proteinExistence type="predicted"/>
<name>A0A7Z2ZRC1_9BACL</name>
<dbReference type="Proteomes" id="UP000502248">
    <property type="component" value="Chromosome"/>
</dbReference>
<accession>A0A7Z2ZRC1</accession>
<organism evidence="1 2">
    <name type="scientific">Cohnella herbarum</name>
    <dbReference type="NCBI Taxonomy" id="2728023"/>
    <lineage>
        <taxon>Bacteria</taxon>
        <taxon>Bacillati</taxon>
        <taxon>Bacillota</taxon>
        <taxon>Bacilli</taxon>
        <taxon>Bacillales</taxon>
        <taxon>Paenibacillaceae</taxon>
        <taxon>Cohnella</taxon>
    </lineage>
</organism>
<keyword evidence="2" id="KW-1185">Reference proteome</keyword>
<dbReference type="RefSeq" id="WP_169284134.1">
    <property type="nucleotide sequence ID" value="NZ_CP051680.1"/>
</dbReference>
<dbReference type="AlphaFoldDB" id="A0A7Z2ZRC1"/>
<protein>
    <submittedName>
        <fullName evidence="1">HNH endonuclease</fullName>
    </submittedName>
</protein>